<keyword evidence="4" id="KW-1185">Reference proteome</keyword>
<feature type="region of interest" description="Disordered" evidence="1">
    <location>
        <begin position="429"/>
        <end position="453"/>
    </location>
</feature>
<dbReference type="AlphaFoldDB" id="A0AB34KCA1"/>
<protein>
    <recommendedName>
        <fullName evidence="5">Apple domain-containing protein</fullName>
    </recommendedName>
</protein>
<evidence type="ECO:0000313" key="4">
    <source>
        <dbReference type="Proteomes" id="UP000803884"/>
    </source>
</evidence>
<evidence type="ECO:0000256" key="1">
    <source>
        <dbReference type="SAM" id="MobiDB-lite"/>
    </source>
</evidence>
<comment type="caution">
    <text evidence="3">The sequence shown here is derived from an EMBL/GenBank/DDBJ whole genome shotgun (WGS) entry which is preliminary data.</text>
</comment>
<keyword evidence="2" id="KW-0732">Signal</keyword>
<sequence length="484" mass="51292">MLPHFYFGLLAGCLPLLQAQLIIDDLPSSQLESLTDADALTTVVSTITVVPVAATEPAYQPLPTETTPPSSEPCSIGNLACPVCAEQNITLEDGSLYQISCDTRVLSDTTTAMADYITPIQCLLFCANAPLCKGATLQEDGTCFAAVGMTTRLTESPGEIAFEQIEYVSQNSSTIANTSSEDPVATMSFTSAPSAGIPSASPFPTSAALQLPKPIYTNFTWPNVTSPSTNNTLPSNDTCYPANPTCPACHNKTITDTHNITYIVFCDHSLDATLDYAFGEPLTAAYCLSRCDERNVTCLGATWTTEECVIALGPIVAKIGNPGHMAFVRVAGPSEPNSTFTTGSLPRPPISTGLMWPNLTSYADGSAPLPTLTGTGVSLPTDEAEPTLIPSTEVEPSAMSTVYGTAPGATYGVPSVTTEVTVPSTTVLPPLGLPPPRPPPGYDTGYGPENDGDDGVYNWQDARPAWLHWDWWKAVWDWIFGNGE</sequence>
<dbReference type="GeneID" id="96010199"/>
<dbReference type="RefSeq" id="XP_069225776.1">
    <property type="nucleotide sequence ID" value="XM_069377361.1"/>
</dbReference>
<dbReference type="EMBL" id="JAAQHG020000046">
    <property type="protein sequence ID" value="KAL1582669.1"/>
    <property type="molecule type" value="Genomic_DNA"/>
</dbReference>
<proteinExistence type="predicted"/>
<accession>A0AB34KCA1</accession>
<feature type="signal peptide" evidence="2">
    <location>
        <begin position="1"/>
        <end position="19"/>
    </location>
</feature>
<evidence type="ECO:0000256" key="2">
    <source>
        <dbReference type="SAM" id="SignalP"/>
    </source>
</evidence>
<organism evidence="3 4">
    <name type="scientific">Cladosporium halotolerans</name>
    <dbReference type="NCBI Taxonomy" id="1052096"/>
    <lineage>
        <taxon>Eukaryota</taxon>
        <taxon>Fungi</taxon>
        <taxon>Dikarya</taxon>
        <taxon>Ascomycota</taxon>
        <taxon>Pezizomycotina</taxon>
        <taxon>Dothideomycetes</taxon>
        <taxon>Dothideomycetidae</taxon>
        <taxon>Cladosporiales</taxon>
        <taxon>Cladosporiaceae</taxon>
        <taxon>Cladosporium</taxon>
    </lineage>
</organism>
<gene>
    <name evidence="3" type="ORF">WHR41_08757</name>
</gene>
<evidence type="ECO:0000313" key="3">
    <source>
        <dbReference type="EMBL" id="KAL1582669.1"/>
    </source>
</evidence>
<name>A0AB34KCA1_9PEZI</name>
<feature type="chain" id="PRO_5044313852" description="Apple domain-containing protein" evidence="2">
    <location>
        <begin position="20"/>
        <end position="484"/>
    </location>
</feature>
<dbReference type="Proteomes" id="UP000803884">
    <property type="component" value="Unassembled WGS sequence"/>
</dbReference>
<reference evidence="3 4" key="1">
    <citation type="journal article" date="2020" name="Microbiol. Resour. Announc.">
        <title>Draft Genome Sequence of a Cladosporium Species Isolated from the Mesophotic Ascidian Didemnum maculosum.</title>
        <authorList>
            <person name="Gioti A."/>
            <person name="Siaperas R."/>
            <person name="Nikolaivits E."/>
            <person name="Le Goff G."/>
            <person name="Ouazzani J."/>
            <person name="Kotoulas G."/>
            <person name="Topakas E."/>
        </authorList>
    </citation>
    <scope>NUCLEOTIDE SEQUENCE [LARGE SCALE GENOMIC DNA]</scope>
    <source>
        <strain evidence="3 4">TM138-S3</strain>
    </source>
</reference>
<feature type="compositionally biased region" description="Pro residues" evidence="1">
    <location>
        <begin position="431"/>
        <end position="441"/>
    </location>
</feature>
<evidence type="ECO:0008006" key="5">
    <source>
        <dbReference type="Google" id="ProtNLM"/>
    </source>
</evidence>